<organism evidence="2 3">
    <name type="scientific">Globodera pallida</name>
    <name type="common">Potato cyst nematode worm</name>
    <name type="synonym">Heterodera pallida</name>
    <dbReference type="NCBI Taxonomy" id="36090"/>
    <lineage>
        <taxon>Eukaryota</taxon>
        <taxon>Metazoa</taxon>
        <taxon>Ecdysozoa</taxon>
        <taxon>Nematoda</taxon>
        <taxon>Chromadorea</taxon>
        <taxon>Rhabditida</taxon>
        <taxon>Tylenchina</taxon>
        <taxon>Tylenchomorpha</taxon>
        <taxon>Tylenchoidea</taxon>
        <taxon>Heteroderidae</taxon>
        <taxon>Heteroderinae</taxon>
        <taxon>Globodera</taxon>
    </lineage>
</organism>
<evidence type="ECO:0000313" key="3">
    <source>
        <dbReference type="WBParaSite" id="GPLIN_001210200"/>
    </source>
</evidence>
<protein>
    <recommendedName>
        <fullName evidence="1">Cop9 signalosome subunit 5 C-terminal domain-containing protein</fullName>
    </recommendedName>
</protein>
<name>A0A183CGU7_GLOPA</name>
<dbReference type="Pfam" id="PF18323">
    <property type="entry name" value="CSN5_C"/>
    <property type="match status" value="1"/>
</dbReference>
<dbReference type="InterPro" id="IPR040961">
    <property type="entry name" value="CSN5_C"/>
</dbReference>
<sequence length="122" mass="13967">MAFQTFIRQQKKPTIFYYSLDVTYFKSSLDTKLFDVFWNTYWVNTLCANPLQNNADYVTSQLADLGAKMEHIGFKNSLPFRERLRKAERDSGKLGCEVLQGLMLKAVKNGLFGLRPSSSLAL</sequence>
<dbReference type="Proteomes" id="UP000050741">
    <property type="component" value="Unassembled WGS sequence"/>
</dbReference>
<reference evidence="3" key="3">
    <citation type="submission" date="2016-06" db="UniProtKB">
        <authorList>
            <consortium name="WormBaseParasite"/>
        </authorList>
    </citation>
    <scope>IDENTIFICATION</scope>
</reference>
<proteinExistence type="predicted"/>
<reference evidence="2" key="1">
    <citation type="submission" date="2013-12" db="EMBL/GenBank/DDBJ databases">
        <authorList>
            <person name="Aslett M."/>
        </authorList>
    </citation>
    <scope>NUCLEOTIDE SEQUENCE [LARGE SCALE GENOMIC DNA]</scope>
    <source>
        <strain evidence="2">Lindley</strain>
    </source>
</reference>
<keyword evidence="2" id="KW-1185">Reference proteome</keyword>
<evidence type="ECO:0000313" key="2">
    <source>
        <dbReference type="Proteomes" id="UP000050741"/>
    </source>
</evidence>
<dbReference type="WBParaSite" id="GPLIN_001210200">
    <property type="protein sequence ID" value="GPLIN_001210200"/>
    <property type="gene ID" value="GPLIN_001210200"/>
</dbReference>
<feature type="domain" description="Cop9 signalosome subunit 5 C-terminal" evidence="1">
    <location>
        <begin position="49"/>
        <end position="112"/>
    </location>
</feature>
<accession>A0A183CGU7</accession>
<dbReference type="Gene3D" id="3.40.140.10">
    <property type="entry name" value="Cytidine Deaminase, domain 2"/>
    <property type="match status" value="1"/>
</dbReference>
<dbReference type="AlphaFoldDB" id="A0A183CGU7"/>
<reference evidence="2" key="2">
    <citation type="submission" date="2014-05" db="EMBL/GenBank/DDBJ databases">
        <title>The genome and life-stage specific transcriptomes of Globodera pallida elucidate key aspects of plant parasitism by a cyst nematode.</title>
        <authorList>
            <person name="Cotton J.A."/>
            <person name="Lilley C.J."/>
            <person name="Jones L.M."/>
            <person name="Kikuchi T."/>
            <person name="Reid A.J."/>
            <person name="Thorpe P."/>
            <person name="Tsai I.J."/>
            <person name="Beasley H."/>
            <person name="Blok V."/>
            <person name="Cock P.J.A."/>
            <person name="Van den Akker S.E."/>
            <person name="Holroyd N."/>
            <person name="Hunt M."/>
            <person name="Mantelin S."/>
            <person name="Naghra H."/>
            <person name="Pain A."/>
            <person name="Palomares-Rius J.E."/>
            <person name="Zarowiecki M."/>
            <person name="Berriman M."/>
            <person name="Jones J.T."/>
            <person name="Urwin P.E."/>
        </authorList>
    </citation>
    <scope>NUCLEOTIDE SEQUENCE [LARGE SCALE GENOMIC DNA]</scope>
    <source>
        <strain evidence="2">Lindley</strain>
    </source>
</reference>
<evidence type="ECO:0000259" key="1">
    <source>
        <dbReference type="Pfam" id="PF18323"/>
    </source>
</evidence>